<accession>A0ABX1QRB3</accession>
<organism evidence="1 2">
    <name type="scientific">Flavobacterium solisilvae</name>
    <dbReference type="NCBI Taxonomy" id="1852019"/>
    <lineage>
        <taxon>Bacteria</taxon>
        <taxon>Pseudomonadati</taxon>
        <taxon>Bacteroidota</taxon>
        <taxon>Flavobacteriia</taxon>
        <taxon>Flavobacteriales</taxon>
        <taxon>Flavobacteriaceae</taxon>
        <taxon>Flavobacterium</taxon>
    </lineage>
</organism>
<sequence>MVEDQKIVNCDDKARIKRIAFVFSCPGQEEEKTKKLVSGMTGCNLEKLLKNIKDEIIKEDFKDRYDFTITNSHNEVHYKALNNRTEPLNSKIKEVKNLERLINELKEAEIIICFGKKSKYALSQIKNQLKENTKVLHSRHLGLMSLNQIELEKEITNKTDERIKIVAQKIIDDYKQKSAEQCLSIEFV</sequence>
<protein>
    <recommendedName>
        <fullName evidence="3">Uracil-DNA glycosylase-like domain-containing protein</fullName>
    </recommendedName>
</protein>
<name>A0ABX1QRB3_9FLAO</name>
<proteinExistence type="predicted"/>
<evidence type="ECO:0000313" key="1">
    <source>
        <dbReference type="EMBL" id="NMH23980.1"/>
    </source>
</evidence>
<gene>
    <name evidence="1" type="ORF">G6042_01710</name>
</gene>
<comment type="caution">
    <text evidence="1">The sequence shown here is derived from an EMBL/GenBank/DDBJ whole genome shotgun (WGS) entry which is preliminary data.</text>
</comment>
<dbReference type="RefSeq" id="WP_169522533.1">
    <property type="nucleotide sequence ID" value="NZ_JAAMPT010000190.1"/>
</dbReference>
<dbReference type="EMBL" id="JAAMPT010000190">
    <property type="protein sequence ID" value="NMH23980.1"/>
    <property type="molecule type" value="Genomic_DNA"/>
</dbReference>
<dbReference type="Proteomes" id="UP000767947">
    <property type="component" value="Unassembled WGS sequence"/>
</dbReference>
<keyword evidence="2" id="KW-1185">Reference proteome</keyword>
<evidence type="ECO:0008006" key="3">
    <source>
        <dbReference type="Google" id="ProtNLM"/>
    </source>
</evidence>
<reference evidence="1 2" key="1">
    <citation type="submission" date="2020-02" db="EMBL/GenBank/DDBJ databases">
        <title>Flavobacterium sp. genome.</title>
        <authorList>
            <person name="Jung H.S."/>
            <person name="Baek J.H."/>
            <person name="Jeon C.O."/>
        </authorList>
    </citation>
    <scope>NUCLEOTIDE SEQUENCE [LARGE SCALE GENOMIC DNA]</scope>
    <source>
        <strain evidence="1 2">SE-s27</strain>
    </source>
</reference>
<evidence type="ECO:0000313" key="2">
    <source>
        <dbReference type="Proteomes" id="UP000767947"/>
    </source>
</evidence>
<dbReference type="Gene3D" id="3.40.470.10">
    <property type="entry name" value="Uracil-DNA glycosylase-like domain"/>
    <property type="match status" value="1"/>
</dbReference>
<dbReference type="InterPro" id="IPR036895">
    <property type="entry name" value="Uracil-DNA_glycosylase-like_sf"/>
</dbReference>